<organism evidence="1 2">
    <name type="scientific">Hirsutella minnesotensis 3608</name>
    <dbReference type="NCBI Taxonomy" id="1043627"/>
    <lineage>
        <taxon>Eukaryota</taxon>
        <taxon>Fungi</taxon>
        <taxon>Dikarya</taxon>
        <taxon>Ascomycota</taxon>
        <taxon>Pezizomycotina</taxon>
        <taxon>Sordariomycetes</taxon>
        <taxon>Hypocreomycetidae</taxon>
        <taxon>Hypocreales</taxon>
        <taxon>Ophiocordycipitaceae</taxon>
        <taxon>Hirsutella</taxon>
    </lineage>
</organism>
<sequence>MQSAAYFNLPEALPEAAIPERKNSVHPYNGPQKSTIETNWTTFQEQEMNRQAVYGVFAGQIPVIRQKEFLSLEECNQLLEVLRSHTIGDYDVNHVWPRVGFVGVSQTDYAKDKKTYFSKAEEAYSLQNRWKDELGIDIMERVAQSLEEASGLPVRLAREGDQDYFAGVIRAIDTGIQIHADFARFEGHGWEIGKIAAQMSWNILLNPVPGGDTFIYDRQWQAPQDDYAWRKVFPKYAYDPRLVDGHAVKVVKPVPGDLYWFNPRNFHEVRPCDISKDSNQQAATRYTISSMVGLLEGVDGQPDTIIMWS</sequence>
<gene>
    <name evidence="1" type="ORF">HIM_08924</name>
</gene>
<dbReference type="EMBL" id="KQ030565">
    <property type="protein sequence ID" value="KJZ71686.1"/>
    <property type="molecule type" value="Genomic_DNA"/>
</dbReference>
<dbReference type="OrthoDB" id="5282017at2759"/>
<dbReference type="Pfam" id="PF22814">
    <property type="entry name" value="WelO5"/>
    <property type="match status" value="1"/>
</dbReference>
<evidence type="ECO:0008006" key="3">
    <source>
        <dbReference type="Google" id="ProtNLM"/>
    </source>
</evidence>
<dbReference type="Proteomes" id="UP000054481">
    <property type="component" value="Unassembled WGS sequence"/>
</dbReference>
<accession>A0A0F7ZGY2</accession>
<evidence type="ECO:0000313" key="2">
    <source>
        <dbReference type="Proteomes" id="UP000054481"/>
    </source>
</evidence>
<keyword evidence="2" id="KW-1185">Reference proteome</keyword>
<evidence type="ECO:0000313" key="1">
    <source>
        <dbReference type="EMBL" id="KJZ71686.1"/>
    </source>
</evidence>
<name>A0A0F7ZGY2_9HYPO</name>
<protein>
    <recommendedName>
        <fullName evidence="3">Prolyl 4-hydroxylase alpha subunit Fe(2+) 2OG dioxygenase domain-containing protein</fullName>
    </recommendedName>
</protein>
<reference evidence="1 2" key="1">
    <citation type="journal article" date="2014" name="Genome Biol. Evol.">
        <title>Comparative genomics and transcriptomics analyses reveal divergent lifestyle features of nematode endoparasitic fungus Hirsutella minnesotensis.</title>
        <authorList>
            <person name="Lai Y."/>
            <person name="Liu K."/>
            <person name="Zhang X."/>
            <person name="Zhang X."/>
            <person name="Li K."/>
            <person name="Wang N."/>
            <person name="Shu C."/>
            <person name="Wu Y."/>
            <person name="Wang C."/>
            <person name="Bushley K.E."/>
            <person name="Xiang M."/>
            <person name="Liu X."/>
        </authorList>
    </citation>
    <scope>NUCLEOTIDE SEQUENCE [LARGE SCALE GENOMIC DNA]</scope>
    <source>
        <strain evidence="1 2">3608</strain>
    </source>
</reference>
<dbReference type="InterPro" id="IPR055091">
    <property type="entry name" value="WelO5-like"/>
</dbReference>
<dbReference type="AlphaFoldDB" id="A0A0F7ZGY2"/>
<dbReference type="Gene3D" id="2.60.120.620">
    <property type="entry name" value="q2cbj1_9rhob like domain"/>
    <property type="match status" value="1"/>
</dbReference>
<proteinExistence type="predicted"/>